<dbReference type="RefSeq" id="WP_126684899.1">
    <property type="nucleotide sequence ID" value="NZ_RYYV01000007.1"/>
</dbReference>
<keyword evidence="1" id="KW-1133">Transmembrane helix</keyword>
<protein>
    <submittedName>
        <fullName evidence="2">DUF3149 domain-containing protein</fullName>
    </submittedName>
</protein>
<dbReference type="OrthoDB" id="160187at2"/>
<dbReference type="AlphaFoldDB" id="A0A3S0PIH1"/>
<evidence type="ECO:0000313" key="3">
    <source>
        <dbReference type="Proteomes" id="UP000274358"/>
    </source>
</evidence>
<dbReference type="Proteomes" id="UP000274358">
    <property type="component" value="Unassembled WGS sequence"/>
</dbReference>
<name>A0A3S0PIH1_9GAMM</name>
<feature type="transmembrane region" description="Helical" evidence="1">
    <location>
        <begin position="90"/>
        <end position="109"/>
    </location>
</feature>
<comment type="caution">
    <text evidence="2">The sequence shown here is derived from an EMBL/GenBank/DDBJ whole genome shotgun (WGS) entry which is preliminary data.</text>
</comment>
<gene>
    <name evidence="2" type="ORF">EKH80_11490</name>
</gene>
<reference evidence="2 3" key="1">
    <citation type="submission" date="2018-12" db="EMBL/GenBank/DDBJ databases">
        <title>Dyella dinghuensis sp. nov. DHOA06 and Dyella choica sp. nov. 4M-K27, isolated from forest soil.</title>
        <authorList>
            <person name="Qiu L.-H."/>
            <person name="Gao Z.-H."/>
        </authorList>
    </citation>
    <scope>NUCLEOTIDE SEQUENCE [LARGE SCALE GENOMIC DNA]</scope>
    <source>
        <strain evidence="2 3">4M-K27</strain>
    </source>
</reference>
<organism evidence="2 3">
    <name type="scientific">Dyella choica</name>
    <dbReference type="NCBI Taxonomy" id="1927959"/>
    <lineage>
        <taxon>Bacteria</taxon>
        <taxon>Pseudomonadati</taxon>
        <taxon>Pseudomonadota</taxon>
        <taxon>Gammaproteobacteria</taxon>
        <taxon>Lysobacterales</taxon>
        <taxon>Rhodanobacteraceae</taxon>
        <taxon>Dyella</taxon>
    </lineage>
</organism>
<accession>A0A3S0PIH1</accession>
<keyword evidence="1" id="KW-0472">Membrane</keyword>
<evidence type="ECO:0000256" key="1">
    <source>
        <dbReference type="SAM" id="Phobius"/>
    </source>
</evidence>
<keyword evidence="1" id="KW-0812">Transmembrane</keyword>
<dbReference type="EMBL" id="RYYV01000007">
    <property type="protein sequence ID" value="RUL75340.1"/>
    <property type="molecule type" value="Genomic_DNA"/>
</dbReference>
<sequence length="112" mass="13174">MIIWGTRGKNAALHVVEHRDCKTCEKNQPFRLMLQYQYSHLYYVFRWVTKKQYFLACDICKRGWTLDAKKVEADFKQKQKPHPIPFGDRYGWAALLVIVALIGIMAQFSHPA</sequence>
<keyword evidence="3" id="KW-1185">Reference proteome</keyword>
<evidence type="ECO:0000313" key="2">
    <source>
        <dbReference type="EMBL" id="RUL75340.1"/>
    </source>
</evidence>
<proteinExistence type="predicted"/>